<dbReference type="Proteomes" id="UP000000238">
    <property type="component" value="Chromosome"/>
</dbReference>
<dbReference type="Pfam" id="PF09489">
    <property type="entry name" value="CbtB"/>
    <property type="match status" value="1"/>
</dbReference>
<evidence type="ECO:0000313" key="2">
    <source>
        <dbReference type="Proteomes" id="UP000000238"/>
    </source>
</evidence>
<reference evidence="1 2" key="1">
    <citation type="journal article" date="2005" name="Nucleic Acids Res.">
        <title>Genomic blueprint of Hahella chejuensis, a marine microbe producing an algicidal agent.</title>
        <authorList>
            <person name="Jeong H."/>
            <person name="Yim J.H."/>
            <person name="Lee C."/>
            <person name="Choi S.-H."/>
            <person name="Park Y.K."/>
            <person name="Yoon S.H."/>
            <person name="Hur C.-G."/>
            <person name="Kang H.-Y."/>
            <person name="Kim D."/>
            <person name="Lee H.H."/>
            <person name="Park K.H."/>
            <person name="Park S.-H."/>
            <person name="Park H.-S."/>
            <person name="Lee H.K."/>
            <person name="Oh T.K."/>
            <person name="Kim J.F."/>
        </authorList>
    </citation>
    <scope>NUCLEOTIDE SEQUENCE [LARGE SCALE GENOMIC DNA]</scope>
    <source>
        <strain evidence="1 2">KCTC 2396</strain>
    </source>
</reference>
<organism evidence="1 2">
    <name type="scientific">Hahella chejuensis (strain KCTC 2396)</name>
    <dbReference type="NCBI Taxonomy" id="349521"/>
    <lineage>
        <taxon>Bacteria</taxon>
        <taxon>Pseudomonadati</taxon>
        <taxon>Pseudomonadota</taxon>
        <taxon>Gammaproteobacteria</taxon>
        <taxon>Oceanospirillales</taxon>
        <taxon>Hahellaceae</taxon>
        <taxon>Hahella</taxon>
    </lineage>
</organism>
<gene>
    <name evidence="1" type="ordered locus">HCH_06464</name>
</gene>
<evidence type="ECO:0000313" key="1">
    <source>
        <dbReference type="EMBL" id="ABC33107.1"/>
    </source>
</evidence>
<dbReference type="KEGG" id="hch:HCH_06464"/>
<dbReference type="AlphaFoldDB" id="Q2S8B7"/>
<dbReference type="EMBL" id="CP000155">
    <property type="protein sequence ID" value="ABC33107.1"/>
    <property type="molecule type" value="Genomic_DNA"/>
</dbReference>
<evidence type="ECO:0008006" key="3">
    <source>
        <dbReference type="Google" id="ProtNLM"/>
    </source>
</evidence>
<proteinExistence type="predicted"/>
<dbReference type="InterPro" id="IPR012667">
    <property type="entry name" value="CbtB_put"/>
</dbReference>
<dbReference type="HOGENOM" id="CLU_185810_0_1_6"/>
<name>Q2S8B7_HAHCH</name>
<accession>Q2S8B7</accession>
<protein>
    <recommendedName>
        <fullName evidence="3">Cobalt transporter subunit CbtB</fullName>
    </recommendedName>
</protein>
<dbReference type="eggNOG" id="ENOG5033EGJ">
    <property type="taxonomic scope" value="Bacteria"/>
</dbReference>
<dbReference type="STRING" id="349521.HCH_06464"/>
<keyword evidence="2" id="KW-1185">Reference proteome</keyword>
<sequence length="72" mass="7758">MLYPLQFVRVGAQIMQTKNLSLPLLASNNAALQLIGAMCFGGLILFAVGFLSMDAAHNAAHDTRHAFAFPCH</sequence>